<proteinExistence type="predicted"/>
<name>A0A2U7U9S8_9VIRU</name>
<dbReference type="Proteomes" id="UP000248852">
    <property type="component" value="Segment"/>
</dbReference>
<keyword evidence="1" id="KW-0472">Membrane</keyword>
<dbReference type="KEGG" id="vg:36844293"/>
<feature type="transmembrane region" description="Helical" evidence="1">
    <location>
        <begin position="6"/>
        <end position="31"/>
    </location>
</feature>
<feature type="transmembrane region" description="Helical" evidence="1">
    <location>
        <begin position="38"/>
        <end position="58"/>
    </location>
</feature>
<reference evidence="2" key="1">
    <citation type="journal article" date="2018" name="Nat. Commun.">
        <title>Diversity and evolution of the emerging Pandoraviridae family.</title>
        <authorList>
            <person name="Legendre M."/>
            <person name="Fabre E."/>
            <person name="Poirot O."/>
            <person name="Jeudy S."/>
            <person name="Lartigue A."/>
            <person name="Alempic J.M."/>
            <person name="Beucher L."/>
            <person name="Philippe N."/>
            <person name="Bertaux L."/>
            <person name="Christo-Foroux E."/>
            <person name="Labadie K."/>
            <person name="Coute Y."/>
            <person name="Abergel C."/>
            <person name="Claverie J.M."/>
        </authorList>
    </citation>
    <scope>NUCLEOTIDE SEQUENCE [LARGE SCALE GENOMIC DNA]</scope>
    <source>
        <strain evidence="2">Quercus</strain>
    </source>
</reference>
<gene>
    <name evidence="2" type="ORF">pqer_cds_730</name>
</gene>
<feature type="transmembrane region" description="Helical" evidence="1">
    <location>
        <begin position="115"/>
        <end position="132"/>
    </location>
</feature>
<protein>
    <submittedName>
        <fullName evidence="2">Uncharacterized protein</fullName>
    </submittedName>
</protein>
<dbReference type="EMBL" id="MG011689">
    <property type="protein sequence ID" value="AVK75152.1"/>
    <property type="molecule type" value="Genomic_DNA"/>
</dbReference>
<evidence type="ECO:0000313" key="2">
    <source>
        <dbReference type="EMBL" id="AVK75152.1"/>
    </source>
</evidence>
<feature type="transmembrane region" description="Helical" evidence="1">
    <location>
        <begin position="78"/>
        <end position="103"/>
    </location>
</feature>
<dbReference type="RefSeq" id="YP_009483421.1">
    <property type="nucleotide sequence ID" value="NC_037667.1"/>
</dbReference>
<evidence type="ECO:0000256" key="1">
    <source>
        <dbReference type="SAM" id="Phobius"/>
    </source>
</evidence>
<organism evidence="2">
    <name type="scientific">Pandoravirus quercus</name>
    <dbReference type="NCBI Taxonomy" id="2107709"/>
    <lineage>
        <taxon>Viruses</taxon>
        <taxon>Pandoravirus</taxon>
    </lineage>
</organism>
<accession>A0A2U7U9S8</accession>
<sequence>MAGLAVATVGLATGAVGFVAGLVATGVAVLLGPHVANLVSHWTCAAALLVLGSTTWSWTWSQTDFDTPPSPDDPLRAVAHTCIVTTAVGYAAACTTALGASILWNSTIPGARDCARALLAIPFILFFLIFSGV</sequence>
<keyword evidence="1" id="KW-0812">Transmembrane</keyword>
<dbReference type="GeneID" id="36844293"/>
<keyword evidence="1" id="KW-1133">Transmembrane helix</keyword>